<dbReference type="EMBL" id="JAVDYC010000001">
    <property type="protein sequence ID" value="MDR7322970.1"/>
    <property type="molecule type" value="Genomic_DNA"/>
</dbReference>
<keyword evidence="6" id="KW-1185">Reference proteome</keyword>
<dbReference type="Gene3D" id="3.60.20.40">
    <property type="match status" value="1"/>
</dbReference>
<dbReference type="RefSeq" id="WP_310414140.1">
    <property type="nucleotide sequence ID" value="NZ_JAVDYC010000001.1"/>
</dbReference>
<evidence type="ECO:0000256" key="1">
    <source>
        <dbReference type="ARBA" id="ARBA00009381"/>
    </source>
</evidence>
<dbReference type="SUPFAM" id="SSF56235">
    <property type="entry name" value="N-terminal nucleophile aminohydrolases (Ntn hydrolases)"/>
    <property type="match status" value="1"/>
</dbReference>
<keyword evidence="5" id="KW-0012">Acyltransferase</keyword>
<evidence type="ECO:0000313" key="6">
    <source>
        <dbReference type="Proteomes" id="UP001183629"/>
    </source>
</evidence>
<dbReference type="Pfam" id="PF01019">
    <property type="entry name" value="G_glu_transpept"/>
    <property type="match status" value="2"/>
</dbReference>
<comment type="similarity">
    <text evidence="1">Belongs to the gamma-glutamyltransferase family.</text>
</comment>
<dbReference type="GO" id="GO:0036374">
    <property type="term" value="F:glutathione hydrolase activity"/>
    <property type="evidence" value="ECO:0007669"/>
    <property type="project" value="UniProtKB-EC"/>
</dbReference>
<name>A0AAE3ZQJ7_9ACTN</name>
<dbReference type="AlphaFoldDB" id="A0AAE3ZQJ7"/>
<keyword evidence="4" id="KW-0865">Zymogen</keyword>
<keyword evidence="2 5" id="KW-0808">Transferase</keyword>
<dbReference type="EC" id="3.4.19.13" evidence="5"/>
<accession>A0AAE3ZQJ7</accession>
<gene>
    <name evidence="5" type="ORF">J2S44_003220</name>
</gene>
<dbReference type="GO" id="GO:0103068">
    <property type="term" value="F:leukotriene C4 gamma-glutamyl transferase activity"/>
    <property type="evidence" value="ECO:0007669"/>
    <property type="project" value="UniProtKB-EC"/>
</dbReference>
<evidence type="ECO:0000313" key="5">
    <source>
        <dbReference type="EMBL" id="MDR7322970.1"/>
    </source>
</evidence>
<dbReference type="EC" id="2.3.2.2" evidence="5"/>
<keyword evidence="3 5" id="KW-0378">Hydrolase</keyword>
<evidence type="ECO:0000256" key="3">
    <source>
        <dbReference type="ARBA" id="ARBA00022801"/>
    </source>
</evidence>
<dbReference type="InterPro" id="IPR029055">
    <property type="entry name" value="Ntn_hydrolases_N"/>
</dbReference>
<proteinExistence type="inferred from homology"/>
<dbReference type="InterPro" id="IPR043137">
    <property type="entry name" value="GGT_ssub_C"/>
</dbReference>
<organism evidence="5 6">
    <name type="scientific">Catenuloplanes niger</name>
    <dbReference type="NCBI Taxonomy" id="587534"/>
    <lineage>
        <taxon>Bacteria</taxon>
        <taxon>Bacillati</taxon>
        <taxon>Actinomycetota</taxon>
        <taxon>Actinomycetes</taxon>
        <taxon>Micromonosporales</taxon>
        <taxon>Micromonosporaceae</taxon>
        <taxon>Catenuloplanes</taxon>
    </lineage>
</organism>
<dbReference type="PRINTS" id="PR01210">
    <property type="entry name" value="GGTRANSPTASE"/>
</dbReference>
<dbReference type="PANTHER" id="PTHR43199">
    <property type="entry name" value="GLUTATHIONE HYDROLASE"/>
    <property type="match status" value="1"/>
</dbReference>
<dbReference type="Proteomes" id="UP001183629">
    <property type="component" value="Unassembled WGS sequence"/>
</dbReference>
<evidence type="ECO:0000256" key="4">
    <source>
        <dbReference type="ARBA" id="ARBA00023145"/>
    </source>
</evidence>
<protein>
    <submittedName>
        <fullName evidence="5">Gamma-glutamyltranspeptidase/glutathione hydrolase</fullName>
        <ecNumber evidence="5">2.3.2.2</ecNumber>
        <ecNumber evidence="5">3.4.19.13</ecNumber>
    </submittedName>
</protein>
<dbReference type="InterPro" id="IPR051792">
    <property type="entry name" value="GGT_bact"/>
</dbReference>
<comment type="caution">
    <text evidence="5">The sequence shown here is derived from an EMBL/GenBank/DDBJ whole genome shotgun (WGS) entry which is preliminary data.</text>
</comment>
<sequence>MTTTQTARKSVPPAVAGGHPATAEAGLRALAAGGTAADAAVAAVLASAAAESIFTGLGGGGFAIWYDAATHAVTCLDFFCAVPGLDGDVTPGEMMPTEVAFGAVPVTYSIGGASVAVPGVPAGAGEVHRRWGTLPWSRVVEPATLIARTGVLLPPEHAHTLVGCGPALAYGDGAAVYRPEGRYLAAGERLFHPGLEAAMTELADEGPAVFYTGRFAKLMVDAVRATGGALGPADLAAYRVRELPVREAPLAGRRVLARHDLNALIATIGTLPAGLAGLPRPDRSVAVARALADRGPQRLGDTTNVAAVDAHGNACVITTTLGLGAGVWLPGLGIHLNSMLGEAELITADLAPGDRMSSMMCPLVVLDDDGDLVLAGGSAGASRIRSALIHTLIATLIDGLDMPAAIARPRFHVVGDDVHAEAGVPDDELAAMEAAGFPVHRWDRLSHYFGGTSAVGRSGAAADPRRGGTAALL</sequence>
<dbReference type="PANTHER" id="PTHR43199:SF1">
    <property type="entry name" value="GLUTATHIONE HYDROLASE PROENZYME"/>
    <property type="match status" value="1"/>
</dbReference>
<reference evidence="5 6" key="1">
    <citation type="submission" date="2023-07" db="EMBL/GenBank/DDBJ databases">
        <title>Sequencing the genomes of 1000 actinobacteria strains.</title>
        <authorList>
            <person name="Klenk H.-P."/>
        </authorList>
    </citation>
    <scope>NUCLEOTIDE SEQUENCE [LARGE SCALE GENOMIC DNA]</scope>
    <source>
        <strain evidence="5 6">DSM 44711</strain>
    </source>
</reference>
<evidence type="ECO:0000256" key="2">
    <source>
        <dbReference type="ARBA" id="ARBA00022679"/>
    </source>
</evidence>